<evidence type="ECO:0000256" key="1">
    <source>
        <dbReference type="SAM" id="MobiDB-lite"/>
    </source>
</evidence>
<dbReference type="KEGG" id="jme:EEW87_000480"/>
<evidence type="ECO:0000313" key="4">
    <source>
        <dbReference type="Proteomes" id="UP000271708"/>
    </source>
</evidence>
<sequence length="279" mass="28888">MRERTTTWDRRSLLLAGALAPLAACAGEPEPLQRSGSASTPTPSGPGSASSGSSTPSPRSSSTTTSTAASGRLERVDLPALDDLAGRWAAYAAVWVGGEFSSDGGPSADDGDWLYEDMFGQWGFLTRFADGRAVMVGSAQPERVRPAAEEREARAAMLAGAPSWWAVGLQPIDPATAVHYVCGFEAGRWRQVAGVSERASGITSLNFVLRTERQVVDEMVLMANTGVADRPATAKSAARALVRSGSKATAAQVAAVGSDIRDARAGAAAAALFAAPGRH</sequence>
<feature type="signal peptide" evidence="2">
    <location>
        <begin position="1"/>
        <end position="26"/>
    </location>
</feature>
<keyword evidence="2" id="KW-0732">Signal</keyword>
<feature type="chain" id="PRO_5024432581" evidence="2">
    <location>
        <begin position="27"/>
        <end position="279"/>
    </location>
</feature>
<proteinExistence type="predicted"/>
<name>A0A5P8FI22_9MICO</name>
<dbReference type="GeneID" id="59162905"/>
<reference evidence="3 4" key="1">
    <citation type="submission" date="2019-09" db="EMBL/GenBank/DDBJ databases">
        <title>Complete Genome Sequence of Janibacter melonis M714 with both human health impact and industrial applications.</title>
        <authorList>
            <person name="Jin M."/>
            <person name="Zhao Q.R."/>
        </authorList>
    </citation>
    <scope>NUCLEOTIDE SEQUENCE [LARGE SCALE GENOMIC DNA]</scope>
    <source>
        <strain evidence="3 4">M714</strain>
    </source>
</reference>
<evidence type="ECO:0000313" key="3">
    <source>
        <dbReference type="EMBL" id="QFQ29126.1"/>
    </source>
</evidence>
<dbReference type="EMBL" id="CP044548">
    <property type="protein sequence ID" value="QFQ29126.1"/>
    <property type="molecule type" value="Genomic_DNA"/>
</dbReference>
<organism evidence="3 4">
    <name type="scientific">Janibacter melonis</name>
    <dbReference type="NCBI Taxonomy" id="262209"/>
    <lineage>
        <taxon>Bacteria</taxon>
        <taxon>Bacillati</taxon>
        <taxon>Actinomycetota</taxon>
        <taxon>Actinomycetes</taxon>
        <taxon>Micrococcales</taxon>
        <taxon>Intrasporangiaceae</taxon>
        <taxon>Janibacter</taxon>
    </lineage>
</organism>
<dbReference type="Proteomes" id="UP000271708">
    <property type="component" value="Chromosome"/>
</dbReference>
<gene>
    <name evidence="3" type="ORF">EEW87_000480</name>
</gene>
<dbReference type="RefSeq" id="WP_123092551.1">
    <property type="nucleotide sequence ID" value="NZ_CP044548.2"/>
</dbReference>
<evidence type="ECO:0000256" key="2">
    <source>
        <dbReference type="SAM" id="SignalP"/>
    </source>
</evidence>
<accession>A0A5P8FI22</accession>
<feature type="region of interest" description="Disordered" evidence="1">
    <location>
        <begin position="25"/>
        <end position="71"/>
    </location>
</feature>
<dbReference type="AlphaFoldDB" id="A0A5P8FI22"/>
<protein>
    <submittedName>
        <fullName evidence="3">Uncharacterized protein</fullName>
    </submittedName>
</protein>